<name>A0ABT7MMG1_9BACL</name>
<keyword evidence="3" id="KW-1185">Reference proteome</keyword>
<sequence>MSQLFSESLHSNFEIDLNETSDLKESHIKILLEQYKEIAITKVIQEFGLSPFIDDYKRGGNVTTLHNANAGVFLDDDLKEQYSRDYSKKTRQDIYEQDFKKMRKNEFKKNGTLVDDYTGKELQKDGSSHRDHIVSASEIHKNNEARLYMSDDERGKMAVDEQNLAWANDRLNKSKGDKDLKVWMDSPNPKDSSQTNLERYEIDEAAAMKKYVKAKKHVNSSVTKAKNTYYVKKMAETGLDQGIRVGFKQTVGLFFYELQHSLFKEIKVFYKNFKQYTDWNSRTVAFKQMLERVFVHMTQNVKRFATAFKDGFIGGFMGNLLTVFINTFMTTSKKLARLINDGVTGLWSAFKLLTNPPQGMDSKTAMKEATKLVVAALATTAGVLLTESFVTYLQTTPFAMFAHMIGGLIGGILTGIVVATLMYAIDELVASLHKLNELMDTFKESFYTNTEQVKATYEAAIAMMNVEYQAVLQTIFRQYEEYRQLSAIAFDENERVSVRLDASVELADLLDVPTDNVMRNTDDVRNFLKS</sequence>
<keyword evidence="1" id="KW-1133">Transmembrane helix</keyword>
<gene>
    <name evidence="2" type="ORF">QR695_05090</name>
</gene>
<feature type="transmembrane region" description="Helical" evidence="1">
    <location>
        <begin position="311"/>
        <end position="329"/>
    </location>
</feature>
<evidence type="ECO:0000313" key="2">
    <source>
        <dbReference type="EMBL" id="MDL5376376.1"/>
    </source>
</evidence>
<feature type="transmembrane region" description="Helical" evidence="1">
    <location>
        <begin position="372"/>
        <end position="394"/>
    </location>
</feature>
<evidence type="ECO:0000256" key="1">
    <source>
        <dbReference type="SAM" id="Phobius"/>
    </source>
</evidence>
<feature type="transmembrane region" description="Helical" evidence="1">
    <location>
        <begin position="400"/>
        <end position="425"/>
    </location>
</feature>
<reference evidence="2 3" key="1">
    <citation type="submission" date="2023-06" db="EMBL/GenBank/DDBJ databases">
        <title>Influencing factors and mechanism of Cr(VI) reduction by facultative anaerobic Exiguobacterium sp. PY14.</title>
        <authorList>
            <person name="Zou L."/>
        </authorList>
    </citation>
    <scope>NUCLEOTIDE SEQUENCE [LARGE SCALE GENOMIC DNA]</scope>
    <source>
        <strain evidence="2 3">PY14</strain>
    </source>
</reference>
<evidence type="ECO:0008006" key="4">
    <source>
        <dbReference type="Google" id="ProtNLM"/>
    </source>
</evidence>
<accession>A0ABT7MMG1</accession>
<protein>
    <recommendedName>
        <fullName evidence="4">Cation diffusion facilitator family transporter</fullName>
    </recommendedName>
</protein>
<dbReference type="EMBL" id="JASWER010000003">
    <property type="protein sequence ID" value="MDL5376376.1"/>
    <property type="molecule type" value="Genomic_DNA"/>
</dbReference>
<evidence type="ECO:0000313" key="3">
    <source>
        <dbReference type="Proteomes" id="UP001230807"/>
    </source>
</evidence>
<keyword evidence="1" id="KW-0472">Membrane</keyword>
<organism evidence="2 3">
    <name type="scientific">Exiguobacterium mexicanum</name>
    <dbReference type="NCBI Taxonomy" id="340146"/>
    <lineage>
        <taxon>Bacteria</taxon>
        <taxon>Bacillati</taxon>
        <taxon>Bacillota</taxon>
        <taxon>Bacilli</taxon>
        <taxon>Bacillales</taxon>
        <taxon>Bacillales Family XII. Incertae Sedis</taxon>
        <taxon>Exiguobacterium</taxon>
    </lineage>
</organism>
<comment type="caution">
    <text evidence="2">The sequence shown here is derived from an EMBL/GenBank/DDBJ whole genome shotgun (WGS) entry which is preliminary data.</text>
</comment>
<proteinExistence type="predicted"/>
<dbReference type="RefSeq" id="WP_286038262.1">
    <property type="nucleotide sequence ID" value="NZ_CP183077.1"/>
</dbReference>
<dbReference type="Proteomes" id="UP001230807">
    <property type="component" value="Unassembled WGS sequence"/>
</dbReference>
<keyword evidence="1" id="KW-0812">Transmembrane</keyword>